<dbReference type="Proteomes" id="UP000324832">
    <property type="component" value="Unassembled WGS sequence"/>
</dbReference>
<feature type="coiled-coil region" evidence="1">
    <location>
        <begin position="24"/>
        <end position="58"/>
    </location>
</feature>
<reference evidence="3 4" key="1">
    <citation type="submission" date="2017-07" db="EMBL/GenBank/DDBJ databases">
        <authorList>
            <person name="Talla V."/>
            <person name="Backstrom N."/>
        </authorList>
    </citation>
    <scope>NUCLEOTIDE SEQUENCE [LARGE SCALE GENOMIC DNA]</scope>
</reference>
<sequence>MSNSQISAPTNGVSDKVLEIETTLQQTAKYLKELYAECENLRNELLNYKTQYISLKEKCEGKCCAAGEMLKKEIDSKNNILQQIASSLSILHETKNFNIITNIYKIICSDGSDPLPQNVCISPKKEKLSQDESVSEIEGTPTGRTSPIIQSKKLRGSSNNLSLNNKRKCPESWKSPEKSNLMINFSSPNSSKTRGRMKQSKLNIVKFKQPTTPLKFKIEEETRCDRLVKHSPTYTEHSIDLMEHCRKVHSKQIKTEKCNEENVEMDADESMSLLEKNRKSPLSPKKKPMSENINVTNVAEPVIESSMSILRQDYNKISPVNDKCKRTAPEPVYKEPVIRKKAEKRALRGWSCDECKTFYGELYKDDPEMLAMKMDECSKHRGKNNPIRPKTPPGFWNPRWDVPTDTEEFNRRNNAM</sequence>
<protein>
    <recommendedName>
        <fullName evidence="5">DNA endonuclease activator Ctp1 C-terminal domain-containing protein</fullName>
    </recommendedName>
</protein>
<dbReference type="EMBL" id="FZQP02007036">
    <property type="protein sequence ID" value="VVD05896.1"/>
    <property type="molecule type" value="Genomic_DNA"/>
</dbReference>
<evidence type="ECO:0000256" key="1">
    <source>
        <dbReference type="SAM" id="Coils"/>
    </source>
</evidence>
<feature type="region of interest" description="Disordered" evidence="2">
    <location>
        <begin position="180"/>
        <end position="199"/>
    </location>
</feature>
<dbReference type="InterPro" id="IPR033316">
    <property type="entry name" value="RBBP8-like"/>
</dbReference>
<name>A0A5E4R895_9NEOP</name>
<accession>A0A5E4R895</accession>
<evidence type="ECO:0000313" key="4">
    <source>
        <dbReference type="Proteomes" id="UP000324832"/>
    </source>
</evidence>
<feature type="compositionally biased region" description="Polar residues" evidence="2">
    <location>
        <begin position="181"/>
        <end position="192"/>
    </location>
</feature>
<proteinExistence type="predicted"/>
<feature type="region of interest" description="Disordered" evidence="2">
    <location>
        <begin position="381"/>
        <end position="416"/>
    </location>
</feature>
<evidence type="ECO:0008006" key="5">
    <source>
        <dbReference type="Google" id="ProtNLM"/>
    </source>
</evidence>
<keyword evidence="1" id="KW-0175">Coiled coil</keyword>
<dbReference type="GO" id="GO:0010792">
    <property type="term" value="P:DNA double-strand break processing involved in repair via single-strand annealing"/>
    <property type="evidence" value="ECO:0007669"/>
    <property type="project" value="TreeGrafter"/>
</dbReference>
<evidence type="ECO:0000256" key="2">
    <source>
        <dbReference type="SAM" id="MobiDB-lite"/>
    </source>
</evidence>
<dbReference type="PANTHER" id="PTHR15107">
    <property type="entry name" value="RETINOBLASTOMA BINDING PROTEIN 8"/>
    <property type="match status" value="1"/>
</dbReference>
<dbReference type="PANTHER" id="PTHR15107:SF0">
    <property type="entry name" value="DNA ENDONUCLEASE ACTIVATOR CTP1 C-TERMINAL DOMAIN-CONTAINING PROTEIN"/>
    <property type="match status" value="1"/>
</dbReference>
<dbReference type="GO" id="GO:0003684">
    <property type="term" value="F:damaged DNA binding"/>
    <property type="evidence" value="ECO:0007669"/>
    <property type="project" value="TreeGrafter"/>
</dbReference>
<keyword evidence="4" id="KW-1185">Reference proteome</keyword>
<gene>
    <name evidence="3" type="ORF">LSINAPIS_LOCUS15349</name>
</gene>
<organism evidence="3 4">
    <name type="scientific">Leptidea sinapis</name>
    <dbReference type="NCBI Taxonomy" id="189913"/>
    <lineage>
        <taxon>Eukaryota</taxon>
        <taxon>Metazoa</taxon>
        <taxon>Ecdysozoa</taxon>
        <taxon>Arthropoda</taxon>
        <taxon>Hexapoda</taxon>
        <taxon>Insecta</taxon>
        <taxon>Pterygota</taxon>
        <taxon>Neoptera</taxon>
        <taxon>Endopterygota</taxon>
        <taxon>Lepidoptera</taxon>
        <taxon>Glossata</taxon>
        <taxon>Ditrysia</taxon>
        <taxon>Papilionoidea</taxon>
        <taxon>Pieridae</taxon>
        <taxon>Dismorphiinae</taxon>
        <taxon>Leptidea</taxon>
    </lineage>
</organism>
<dbReference type="AlphaFoldDB" id="A0A5E4R895"/>
<evidence type="ECO:0000313" key="3">
    <source>
        <dbReference type="EMBL" id="VVD05896.1"/>
    </source>
</evidence>
<feature type="region of interest" description="Disordered" evidence="2">
    <location>
        <begin position="131"/>
        <end position="175"/>
    </location>
</feature>